<comment type="cofactor">
    <cofactor evidence="1">
        <name>[3Fe-4S] cluster</name>
        <dbReference type="ChEBI" id="CHEBI:21137"/>
    </cofactor>
</comment>
<evidence type="ECO:0000259" key="9">
    <source>
        <dbReference type="PROSITE" id="PS51379"/>
    </source>
</evidence>
<dbReference type="PROSITE" id="PS51379">
    <property type="entry name" value="4FE4S_FER_2"/>
    <property type="match status" value="1"/>
</dbReference>
<sequence>MKVTVVPDRCVGGGHCALAAPEVFDQDDDGMVVVLDADPGPGQHDAAREAAMLCPTAAIVLREEA</sequence>
<dbReference type="EMBL" id="SFCC01000009">
    <property type="protein sequence ID" value="RZQ62379.1"/>
    <property type="molecule type" value="Genomic_DNA"/>
</dbReference>
<dbReference type="PANTHER" id="PTHR36923:SF3">
    <property type="entry name" value="FERREDOXIN"/>
    <property type="match status" value="1"/>
</dbReference>
<gene>
    <name evidence="10" type="ORF">EWH70_19105</name>
</gene>
<dbReference type="OrthoDB" id="14703at2"/>
<dbReference type="PANTHER" id="PTHR36923">
    <property type="entry name" value="FERREDOXIN"/>
    <property type="match status" value="1"/>
</dbReference>
<accession>A0A4Q7J5J7</accession>
<name>A0A4Q7J5J7_9PSEU</name>
<evidence type="ECO:0000256" key="1">
    <source>
        <dbReference type="ARBA" id="ARBA00001927"/>
    </source>
</evidence>
<evidence type="ECO:0000256" key="2">
    <source>
        <dbReference type="ARBA" id="ARBA00022448"/>
    </source>
</evidence>
<dbReference type="GO" id="GO:0005506">
    <property type="term" value="F:iron ion binding"/>
    <property type="evidence" value="ECO:0007669"/>
    <property type="project" value="UniProtKB-UniRule"/>
</dbReference>
<dbReference type="InterPro" id="IPR017896">
    <property type="entry name" value="4Fe4S_Fe-S-bd"/>
</dbReference>
<reference evidence="10 11" key="1">
    <citation type="submission" date="2019-02" db="EMBL/GenBank/DDBJ databases">
        <title>Draft genome sequence of Amycolatopsis sp. 8-3EHSu isolated from roots of Suaeda maritima.</title>
        <authorList>
            <person name="Duangmal K."/>
            <person name="Chantavorakit T."/>
        </authorList>
    </citation>
    <scope>NUCLEOTIDE SEQUENCE [LARGE SCALE GENOMIC DNA]</scope>
    <source>
        <strain evidence="10 11">8-3EHSu</strain>
    </source>
</reference>
<evidence type="ECO:0000313" key="11">
    <source>
        <dbReference type="Proteomes" id="UP000292003"/>
    </source>
</evidence>
<dbReference type="Proteomes" id="UP000292003">
    <property type="component" value="Unassembled WGS sequence"/>
</dbReference>
<dbReference type="GO" id="GO:0009055">
    <property type="term" value="F:electron transfer activity"/>
    <property type="evidence" value="ECO:0007669"/>
    <property type="project" value="UniProtKB-UniRule"/>
</dbReference>
<proteinExistence type="predicted"/>
<keyword evidence="7" id="KW-0003">3Fe-4S</keyword>
<comment type="caution">
    <text evidence="10">The sequence shown here is derived from an EMBL/GenBank/DDBJ whole genome shotgun (WGS) entry which is preliminary data.</text>
</comment>
<dbReference type="InterPro" id="IPR051269">
    <property type="entry name" value="Fe-S_cluster_ET"/>
</dbReference>
<comment type="function">
    <text evidence="8">Ferredoxins are iron-sulfur proteins that transfer electrons in a wide variety of metabolic reactions.</text>
</comment>
<protein>
    <recommendedName>
        <fullName evidence="8">Ferredoxin</fullName>
    </recommendedName>
</protein>
<evidence type="ECO:0000256" key="3">
    <source>
        <dbReference type="ARBA" id="ARBA00022723"/>
    </source>
</evidence>
<feature type="domain" description="4Fe-4S ferredoxin-type" evidence="9">
    <location>
        <begin position="1"/>
        <end position="29"/>
    </location>
</feature>
<evidence type="ECO:0000256" key="7">
    <source>
        <dbReference type="ARBA" id="ARBA00023291"/>
    </source>
</evidence>
<organism evidence="10 11">
    <name type="scientific">Amycolatopsis suaedae</name>
    <dbReference type="NCBI Taxonomy" id="2510978"/>
    <lineage>
        <taxon>Bacteria</taxon>
        <taxon>Bacillati</taxon>
        <taxon>Actinomycetota</taxon>
        <taxon>Actinomycetes</taxon>
        <taxon>Pseudonocardiales</taxon>
        <taxon>Pseudonocardiaceae</taxon>
        <taxon>Amycolatopsis</taxon>
    </lineage>
</organism>
<keyword evidence="11" id="KW-1185">Reference proteome</keyword>
<evidence type="ECO:0000256" key="6">
    <source>
        <dbReference type="ARBA" id="ARBA00023014"/>
    </source>
</evidence>
<dbReference type="Gene3D" id="3.30.70.20">
    <property type="match status" value="1"/>
</dbReference>
<dbReference type="Pfam" id="PF13370">
    <property type="entry name" value="Fer4_13"/>
    <property type="match status" value="1"/>
</dbReference>
<dbReference type="RefSeq" id="WP_130476806.1">
    <property type="nucleotide sequence ID" value="NZ_SFCC01000009.1"/>
</dbReference>
<keyword evidence="2 8" id="KW-0813">Transport</keyword>
<keyword evidence="6 8" id="KW-0411">Iron-sulfur</keyword>
<evidence type="ECO:0000313" key="10">
    <source>
        <dbReference type="EMBL" id="RZQ62379.1"/>
    </source>
</evidence>
<dbReference type="InterPro" id="IPR001080">
    <property type="entry name" value="3Fe4S_ferredoxin"/>
</dbReference>
<evidence type="ECO:0000256" key="8">
    <source>
        <dbReference type="RuleBase" id="RU368020"/>
    </source>
</evidence>
<evidence type="ECO:0000256" key="5">
    <source>
        <dbReference type="ARBA" id="ARBA00023004"/>
    </source>
</evidence>
<dbReference type="AlphaFoldDB" id="A0A4Q7J5J7"/>
<keyword evidence="3 8" id="KW-0479">Metal-binding</keyword>
<dbReference type="PRINTS" id="PR00352">
    <property type="entry name" value="3FE4SFRDOXIN"/>
</dbReference>
<evidence type="ECO:0000256" key="4">
    <source>
        <dbReference type="ARBA" id="ARBA00022982"/>
    </source>
</evidence>
<keyword evidence="5 8" id="KW-0408">Iron</keyword>
<dbReference type="SUPFAM" id="SSF54862">
    <property type="entry name" value="4Fe-4S ferredoxins"/>
    <property type="match status" value="1"/>
</dbReference>
<keyword evidence="4 8" id="KW-0249">Electron transport</keyword>
<dbReference type="GO" id="GO:0051538">
    <property type="term" value="F:3 iron, 4 sulfur cluster binding"/>
    <property type="evidence" value="ECO:0007669"/>
    <property type="project" value="UniProtKB-KW"/>
</dbReference>